<dbReference type="OrthoDB" id="1082528at2"/>
<dbReference type="EMBL" id="SDIK01000006">
    <property type="protein sequence ID" value="TXJ63337.1"/>
    <property type="molecule type" value="Genomic_DNA"/>
</dbReference>
<name>A0A5C8GM61_9BACT</name>
<keyword evidence="3" id="KW-0378">Hydrolase</keyword>
<dbReference type="AlphaFoldDB" id="A0A5C8GM61"/>
<dbReference type="GO" id="GO:0016998">
    <property type="term" value="P:cell wall macromolecule catabolic process"/>
    <property type="evidence" value="ECO:0007669"/>
    <property type="project" value="InterPro"/>
</dbReference>
<keyword evidence="2" id="KW-0812">Transmembrane</keyword>
<dbReference type="InterPro" id="IPR002053">
    <property type="entry name" value="Glyco_hydro_25"/>
</dbReference>
<evidence type="ECO:0000313" key="3">
    <source>
        <dbReference type="EMBL" id="TXJ63337.1"/>
    </source>
</evidence>
<gene>
    <name evidence="3" type="ORF">ETF27_00690</name>
</gene>
<dbReference type="GO" id="GO:0009253">
    <property type="term" value="P:peptidoglycan catabolic process"/>
    <property type="evidence" value="ECO:0007669"/>
    <property type="project" value="InterPro"/>
</dbReference>
<dbReference type="SUPFAM" id="SSF51445">
    <property type="entry name" value="(Trans)glycosidases"/>
    <property type="match status" value="1"/>
</dbReference>
<dbReference type="GO" id="GO:0003796">
    <property type="term" value="F:lysozyme activity"/>
    <property type="evidence" value="ECO:0007669"/>
    <property type="project" value="InterPro"/>
</dbReference>
<dbReference type="Pfam" id="PF01183">
    <property type="entry name" value="Glyco_hydro_25"/>
    <property type="match status" value="1"/>
</dbReference>
<dbReference type="GO" id="GO:0016052">
    <property type="term" value="P:carbohydrate catabolic process"/>
    <property type="evidence" value="ECO:0007669"/>
    <property type="project" value="TreeGrafter"/>
</dbReference>
<dbReference type="PANTHER" id="PTHR34135">
    <property type="entry name" value="LYSOZYME"/>
    <property type="match status" value="1"/>
</dbReference>
<dbReference type="RefSeq" id="WP_147785317.1">
    <property type="nucleotide sequence ID" value="NZ_SDIK01000006.1"/>
</dbReference>
<comment type="caution">
    <text evidence="3">The sequence shown here is derived from an EMBL/GenBank/DDBJ whole genome shotgun (WGS) entry which is preliminary data.</text>
</comment>
<comment type="similarity">
    <text evidence="1">Belongs to the glycosyl hydrolase 25 family.</text>
</comment>
<evidence type="ECO:0000256" key="1">
    <source>
        <dbReference type="ARBA" id="ARBA00010646"/>
    </source>
</evidence>
<protein>
    <submittedName>
        <fullName evidence="3">Glycosyl hydrolase family 25</fullName>
    </submittedName>
</protein>
<evidence type="ECO:0000256" key="2">
    <source>
        <dbReference type="SAM" id="Phobius"/>
    </source>
</evidence>
<organism evidence="3 4">
    <name type="scientific">Prevotella brunnea</name>
    <dbReference type="NCBI Taxonomy" id="2508867"/>
    <lineage>
        <taxon>Bacteria</taxon>
        <taxon>Pseudomonadati</taxon>
        <taxon>Bacteroidota</taxon>
        <taxon>Bacteroidia</taxon>
        <taxon>Bacteroidales</taxon>
        <taxon>Prevotellaceae</taxon>
        <taxon>Prevotella</taxon>
    </lineage>
</organism>
<dbReference type="Proteomes" id="UP000321612">
    <property type="component" value="Unassembled WGS sequence"/>
</dbReference>
<proteinExistence type="inferred from homology"/>
<keyword evidence="4" id="KW-1185">Reference proteome</keyword>
<keyword evidence="2" id="KW-1133">Transmembrane helix</keyword>
<feature type="transmembrane region" description="Helical" evidence="2">
    <location>
        <begin position="12"/>
        <end position="31"/>
    </location>
</feature>
<dbReference type="PROSITE" id="PS51904">
    <property type="entry name" value="GLYCOSYL_HYDROL_F25_2"/>
    <property type="match status" value="1"/>
</dbReference>
<reference evidence="4" key="1">
    <citation type="submission" date="2019-05" db="EMBL/GenBank/DDBJ databases">
        <title>Prevotella brunnea sp. nov., isolated from a wound of a patient.</title>
        <authorList>
            <person name="Buhl M."/>
        </authorList>
    </citation>
    <scope>NUCLEOTIDE SEQUENCE [LARGE SCALE GENOMIC DNA]</scope>
    <source>
        <strain evidence="4">A2672</strain>
    </source>
</reference>
<dbReference type="InterPro" id="IPR017853">
    <property type="entry name" value="GH"/>
</dbReference>
<dbReference type="Gene3D" id="3.20.20.80">
    <property type="entry name" value="Glycosidases"/>
    <property type="match status" value="1"/>
</dbReference>
<dbReference type="PANTHER" id="PTHR34135:SF2">
    <property type="entry name" value="LYSOZYME"/>
    <property type="match status" value="1"/>
</dbReference>
<sequence>MFGNFFHKKHLYIAAGITCVLLATIFIYRLLPLSRKSIERSTVIVKQEAYYRLEVNGTPVLFFTDYKGTRLIGGATSKDSVKVRSVRVKGYWVNMLPILPSCRGRILTTWENKPSIILNLRSEALHQLMEREYKLLDDELAGLQTQRNELTYYMRTHSVQDFGYNRIADYQRYVTLQMDSLSRFINKLRAIDQKGKLRVRQINRYTIVRKRNKKSVVCRRINTDAHKSFILLQTYNKRTPLYVRSKMSAEQARSELEKSRIPEKTELNPPVEPHITDSSGYYVGPLLNGKPHGYGRHFGKNGSFYSGHWENGQRNGFGFYVAPHEYLMVGEWKDNVFKGERLTYHSERVYGIDISRHQHEKYDKVFNIDWNRLRIKDLGTLSTKKIKGKVDYPISFIYIKSTEGCTVFNKYYHEDYRKAREKRIHVGSYHFFSTTSAGAAQARFFLSKSRFLKGDLPAVLDVEPSDAQIRRMGGAEIMFKHIRDWLSVVHKATGVRPILYVSQMFTKKYLPLAIDIQGNYFVWIARYGEYKPDIKLKIWQLSPDGKVAGIHGDVDINVFNGYKNNYEEFLKKHTIQ</sequence>
<dbReference type="SUPFAM" id="SSF82185">
    <property type="entry name" value="Histone H3 K4-specific methyltransferase SET7/9 N-terminal domain"/>
    <property type="match status" value="1"/>
</dbReference>
<keyword evidence="2" id="KW-0472">Membrane</keyword>
<accession>A0A5C8GM61</accession>
<evidence type="ECO:0000313" key="4">
    <source>
        <dbReference type="Proteomes" id="UP000321612"/>
    </source>
</evidence>